<keyword evidence="10" id="KW-1185">Reference proteome</keyword>
<keyword evidence="3" id="KW-1003">Cell membrane</keyword>
<evidence type="ECO:0000313" key="9">
    <source>
        <dbReference type="EMBL" id="MFB9313521.1"/>
    </source>
</evidence>
<keyword evidence="4 8" id="KW-0812">Transmembrane</keyword>
<name>A0ABV5KA45_9ACTN</name>
<accession>A0ABV5KA45</accession>
<dbReference type="EMBL" id="JBHMDG010000012">
    <property type="protein sequence ID" value="MFB9313521.1"/>
    <property type="molecule type" value="Genomic_DNA"/>
</dbReference>
<evidence type="ECO:0000256" key="2">
    <source>
        <dbReference type="ARBA" id="ARBA00006228"/>
    </source>
</evidence>
<evidence type="ECO:0000256" key="8">
    <source>
        <dbReference type="SAM" id="Phobius"/>
    </source>
</evidence>
<dbReference type="PANTHER" id="PTHR34584">
    <property type="entry name" value="NA(+)/H(+) ANTIPORTER SUBUNIT E1"/>
    <property type="match status" value="1"/>
</dbReference>
<evidence type="ECO:0000256" key="3">
    <source>
        <dbReference type="ARBA" id="ARBA00022475"/>
    </source>
</evidence>
<feature type="region of interest" description="Disordered" evidence="7">
    <location>
        <begin position="177"/>
        <end position="200"/>
    </location>
</feature>
<evidence type="ECO:0000256" key="6">
    <source>
        <dbReference type="ARBA" id="ARBA00023136"/>
    </source>
</evidence>
<dbReference type="RefSeq" id="WP_170215246.1">
    <property type="nucleotide sequence ID" value="NZ_JBHMDG010000012.1"/>
</dbReference>
<organism evidence="9 10">
    <name type="scientific">Nocardioides plantarum</name>
    <dbReference type="NCBI Taxonomy" id="29299"/>
    <lineage>
        <taxon>Bacteria</taxon>
        <taxon>Bacillati</taxon>
        <taxon>Actinomycetota</taxon>
        <taxon>Actinomycetes</taxon>
        <taxon>Propionibacteriales</taxon>
        <taxon>Nocardioidaceae</taxon>
        <taxon>Nocardioides</taxon>
    </lineage>
</organism>
<reference evidence="9 10" key="1">
    <citation type="submission" date="2024-09" db="EMBL/GenBank/DDBJ databases">
        <authorList>
            <person name="Sun Q."/>
            <person name="Mori K."/>
        </authorList>
    </citation>
    <scope>NUCLEOTIDE SEQUENCE [LARGE SCALE GENOMIC DNA]</scope>
    <source>
        <strain evidence="9 10">JCM 9626</strain>
    </source>
</reference>
<evidence type="ECO:0000256" key="5">
    <source>
        <dbReference type="ARBA" id="ARBA00022989"/>
    </source>
</evidence>
<keyword evidence="5 8" id="KW-1133">Transmembrane helix</keyword>
<sequence length="200" mass="22141">MSGPAGAAHPSPRSRRSRRRVQWPMVLWLTVVWWVLWGTWSAMSLVGGVIVATLALLLFPLPPLDLDVRIRPFGVVVLVGCFVRDVVVASLQVAWTVLRPPPGLRNALVRVPMRTDSDLVLVLVAELTSLVPGSVVVEVQRSSFTLYLHALDVRSLDDVERVRRRVWEQETRVLHALGHDPSTPVDGPVDGTADDEGARR</sequence>
<comment type="subcellular location">
    <subcellularLocation>
        <location evidence="1">Cell membrane</location>
        <topology evidence="1">Multi-pass membrane protein</topology>
    </subcellularLocation>
</comment>
<dbReference type="Proteomes" id="UP001589750">
    <property type="component" value="Unassembled WGS sequence"/>
</dbReference>
<dbReference type="NCBIfam" id="NF006521">
    <property type="entry name" value="PRK08965.1-5"/>
    <property type="match status" value="1"/>
</dbReference>
<comment type="caution">
    <text evidence="9">The sequence shown here is derived from an EMBL/GenBank/DDBJ whole genome shotgun (WGS) entry which is preliminary data.</text>
</comment>
<evidence type="ECO:0000256" key="7">
    <source>
        <dbReference type="SAM" id="MobiDB-lite"/>
    </source>
</evidence>
<keyword evidence="6 8" id="KW-0472">Membrane</keyword>
<protein>
    <submittedName>
        <fullName evidence="9">Na+/H+ antiporter subunit E</fullName>
    </submittedName>
</protein>
<comment type="similarity">
    <text evidence="2">Belongs to the CPA3 antiporters (TC 2.A.63) subunit E family.</text>
</comment>
<evidence type="ECO:0000256" key="4">
    <source>
        <dbReference type="ARBA" id="ARBA00022692"/>
    </source>
</evidence>
<feature type="transmembrane region" description="Helical" evidence="8">
    <location>
        <begin position="73"/>
        <end position="98"/>
    </location>
</feature>
<dbReference type="PANTHER" id="PTHR34584:SF1">
    <property type="entry name" value="NA(+)_H(+) ANTIPORTER SUBUNIT E1"/>
    <property type="match status" value="1"/>
</dbReference>
<evidence type="ECO:0000313" key="10">
    <source>
        <dbReference type="Proteomes" id="UP001589750"/>
    </source>
</evidence>
<feature type="transmembrane region" description="Helical" evidence="8">
    <location>
        <begin position="43"/>
        <end position="61"/>
    </location>
</feature>
<dbReference type="InterPro" id="IPR002758">
    <property type="entry name" value="Cation_antiport_E"/>
</dbReference>
<proteinExistence type="inferred from homology"/>
<feature type="transmembrane region" description="Helical" evidence="8">
    <location>
        <begin position="21"/>
        <end position="37"/>
    </location>
</feature>
<dbReference type="Pfam" id="PF01899">
    <property type="entry name" value="MNHE"/>
    <property type="match status" value="1"/>
</dbReference>
<evidence type="ECO:0000256" key="1">
    <source>
        <dbReference type="ARBA" id="ARBA00004651"/>
    </source>
</evidence>
<gene>
    <name evidence="9" type="ORF">ACFFRI_10755</name>
</gene>